<protein>
    <submittedName>
        <fullName evidence="4">Site-specific integrase</fullName>
    </submittedName>
</protein>
<feature type="region of interest" description="Disordered" evidence="2">
    <location>
        <begin position="330"/>
        <end position="349"/>
    </location>
</feature>
<dbReference type="InterPro" id="IPR013762">
    <property type="entry name" value="Integrase-like_cat_sf"/>
</dbReference>
<organism evidence="4 5">
    <name type="scientific">Azonexus hydrophilus</name>
    <dbReference type="NCBI Taxonomy" id="418702"/>
    <lineage>
        <taxon>Bacteria</taxon>
        <taxon>Pseudomonadati</taxon>
        <taxon>Pseudomonadota</taxon>
        <taxon>Betaproteobacteria</taxon>
        <taxon>Rhodocyclales</taxon>
        <taxon>Azonexaceae</taxon>
        <taxon>Azonexus</taxon>
    </lineage>
</organism>
<keyword evidence="5" id="KW-1185">Reference proteome</keyword>
<dbReference type="RefSeq" id="WP_341743278.1">
    <property type="nucleotide sequence ID" value="NZ_CP151406.1"/>
</dbReference>
<evidence type="ECO:0000256" key="2">
    <source>
        <dbReference type="SAM" id="MobiDB-lite"/>
    </source>
</evidence>
<accession>A0ABZ2XE11</accession>
<evidence type="ECO:0000256" key="1">
    <source>
        <dbReference type="ARBA" id="ARBA00023172"/>
    </source>
</evidence>
<gene>
    <name evidence="4" type="ORF">AADV58_11695</name>
</gene>
<evidence type="ECO:0000313" key="4">
    <source>
        <dbReference type="EMBL" id="WZJ20613.1"/>
    </source>
</evidence>
<sequence>MSNFQPKLAEEYVLIKKIREQISAVNLKVSERTATEYRKTFQKLQEKGVHFSEASSKNTFYKNRAATLFSLAEGAKFLMNQRDKCEKGTEYHAEIVQKLAEISKFFDDFPANSDPESNENGSKITWEDVKSSKKMESHSKKNGLGKLVKIENWEQKLFEKCSTKHQNALAVSLLSGCRPAEIEAGVLVKNDESGNLVLQIKGAKLSEIRGQEIRELSISREHFAAKFLLGQLDRASEITVSSNAKAFSDAVRQAGKRAFPRLRVGVSPYSIRHAVASSLKASGVDADAVAMTLGHAATASQSAYGRAHHGTAGACGLAIVGVSASRAVRNTIKPPPPAKASRFAAPGMR</sequence>
<dbReference type="Pfam" id="PF00589">
    <property type="entry name" value="Phage_integrase"/>
    <property type="match status" value="1"/>
</dbReference>
<dbReference type="InterPro" id="IPR002104">
    <property type="entry name" value="Integrase_catalytic"/>
</dbReference>
<dbReference type="CDD" id="cd00397">
    <property type="entry name" value="DNA_BRE_C"/>
    <property type="match status" value="1"/>
</dbReference>
<keyword evidence="1" id="KW-0233">DNA recombination</keyword>
<dbReference type="Proteomes" id="UP001479520">
    <property type="component" value="Chromosome"/>
</dbReference>
<dbReference type="Gene3D" id="1.10.443.10">
    <property type="entry name" value="Intergrase catalytic core"/>
    <property type="match status" value="1"/>
</dbReference>
<dbReference type="InterPro" id="IPR011010">
    <property type="entry name" value="DNA_brk_join_enz"/>
</dbReference>
<dbReference type="SUPFAM" id="SSF56349">
    <property type="entry name" value="DNA breaking-rejoining enzymes"/>
    <property type="match status" value="1"/>
</dbReference>
<feature type="domain" description="Tyr recombinase" evidence="3">
    <location>
        <begin position="234"/>
        <end position="306"/>
    </location>
</feature>
<reference evidence="4 5" key="1">
    <citation type="submission" date="2024-04" db="EMBL/GenBank/DDBJ databases">
        <title>Dissimilatory iodate-reducing microorganisms contribute to the enrichment of iodine in groundwater.</title>
        <authorList>
            <person name="Jiang Z."/>
        </authorList>
    </citation>
    <scope>NUCLEOTIDE SEQUENCE [LARGE SCALE GENOMIC DNA]</scope>
    <source>
        <strain evidence="4 5">NCP973</strain>
    </source>
</reference>
<dbReference type="EMBL" id="CP151406">
    <property type="protein sequence ID" value="WZJ20613.1"/>
    <property type="molecule type" value="Genomic_DNA"/>
</dbReference>
<evidence type="ECO:0000259" key="3">
    <source>
        <dbReference type="Pfam" id="PF00589"/>
    </source>
</evidence>
<name>A0ABZ2XE11_9RHOO</name>
<proteinExistence type="predicted"/>
<evidence type="ECO:0000313" key="5">
    <source>
        <dbReference type="Proteomes" id="UP001479520"/>
    </source>
</evidence>